<evidence type="ECO:0000256" key="1">
    <source>
        <dbReference type="ARBA" id="ARBA00023002"/>
    </source>
</evidence>
<organism evidence="3 4">
    <name type="scientific">Blastococcus tunisiensis</name>
    <dbReference type="NCBI Taxonomy" id="1798228"/>
    <lineage>
        <taxon>Bacteria</taxon>
        <taxon>Bacillati</taxon>
        <taxon>Actinomycetota</taxon>
        <taxon>Actinomycetes</taxon>
        <taxon>Geodermatophilales</taxon>
        <taxon>Geodermatophilaceae</taxon>
        <taxon>Blastococcus</taxon>
    </lineage>
</organism>
<dbReference type="InterPro" id="IPR052019">
    <property type="entry name" value="F420H2_bilvrd_red/Heme_oxyg"/>
</dbReference>
<dbReference type="EMBL" id="FOND01000003">
    <property type="protein sequence ID" value="SFE34378.1"/>
    <property type="molecule type" value="Genomic_DNA"/>
</dbReference>
<sequence>MTGTGSGLSVTDDPRIRALLERPNHAVVSTVNADGTIHAAVVWVAVEDGRLALSSVVNRAWAVNLVRDPRVTVVVADQSNPYDYVEVRGTAVRDAVDPEELADRLAQKYLGEAVYPFRAEGDERVSFVVEPSRVRYRSAPAGGGRQPTAPA</sequence>
<dbReference type="InterPro" id="IPR012349">
    <property type="entry name" value="Split_barrel_FMN-bd"/>
</dbReference>
<feature type="domain" description="Pyridoxamine 5'-phosphate oxidase N-terminal" evidence="2">
    <location>
        <begin position="14"/>
        <end position="137"/>
    </location>
</feature>
<dbReference type="PANTHER" id="PTHR35176:SF6">
    <property type="entry name" value="HEME OXYGENASE HI_0854-RELATED"/>
    <property type="match status" value="1"/>
</dbReference>
<dbReference type="SUPFAM" id="SSF50475">
    <property type="entry name" value="FMN-binding split barrel"/>
    <property type="match status" value="1"/>
</dbReference>
<dbReference type="GO" id="GO:0070967">
    <property type="term" value="F:coenzyme F420 binding"/>
    <property type="evidence" value="ECO:0007669"/>
    <property type="project" value="TreeGrafter"/>
</dbReference>
<proteinExistence type="predicted"/>
<dbReference type="InterPro" id="IPR011576">
    <property type="entry name" value="Pyridox_Oxase_N"/>
</dbReference>
<dbReference type="GO" id="GO:0016627">
    <property type="term" value="F:oxidoreductase activity, acting on the CH-CH group of donors"/>
    <property type="evidence" value="ECO:0007669"/>
    <property type="project" value="TreeGrafter"/>
</dbReference>
<keyword evidence="4" id="KW-1185">Reference proteome</keyword>
<gene>
    <name evidence="3" type="ORF">SAMN05216574_103129</name>
</gene>
<dbReference type="RefSeq" id="WP_092195690.1">
    <property type="nucleotide sequence ID" value="NZ_FOND01000003.1"/>
</dbReference>
<dbReference type="GO" id="GO:0005829">
    <property type="term" value="C:cytosol"/>
    <property type="evidence" value="ECO:0007669"/>
    <property type="project" value="TreeGrafter"/>
</dbReference>
<keyword evidence="1" id="KW-0560">Oxidoreductase</keyword>
<dbReference type="InterPro" id="IPR019920">
    <property type="entry name" value="F420-binding_dom_put"/>
</dbReference>
<dbReference type="Gene3D" id="2.30.110.10">
    <property type="entry name" value="Electron Transport, Fmn-binding Protein, Chain A"/>
    <property type="match status" value="1"/>
</dbReference>
<dbReference type="NCBIfam" id="TIGR03618">
    <property type="entry name" value="Rv1155_F420"/>
    <property type="match status" value="1"/>
</dbReference>
<dbReference type="Proteomes" id="UP000198589">
    <property type="component" value="Unassembled WGS sequence"/>
</dbReference>
<dbReference type="Pfam" id="PF01243">
    <property type="entry name" value="PNPOx_N"/>
    <property type="match status" value="1"/>
</dbReference>
<dbReference type="OrthoDB" id="162914at2"/>
<evidence type="ECO:0000313" key="4">
    <source>
        <dbReference type="Proteomes" id="UP000198589"/>
    </source>
</evidence>
<dbReference type="STRING" id="1798228.SAMN05216574_103129"/>
<accession>A0A1I1ZSK3</accession>
<evidence type="ECO:0000259" key="2">
    <source>
        <dbReference type="Pfam" id="PF01243"/>
    </source>
</evidence>
<dbReference type="AlphaFoldDB" id="A0A1I1ZSK3"/>
<reference evidence="4" key="1">
    <citation type="submission" date="2016-10" db="EMBL/GenBank/DDBJ databases">
        <authorList>
            <person name="Varghese N."/>
            <person name="Submissions S."/>
        </authorList>
    </citation>
    <scope>NUCLEOTIDE SEQUENCE [LARGE SCALE GENOMIC DNA]</scope>
    <source>
        <strain evidence="4">DSM 46838</strain>
    </source>
</reference>
<protein>
    <submittedName>
        <fullName evidence="3">PPOX class probable F420-dependent enzyme</fullName>
    </submittedName>
</protein>
<name>A0A1I1ZSK3_9ACTN</name>
<dbReference type="PANTHER" id="PTHR35176">
    <property type="entry name" value="HEME OXYGENASE HI_0854-RELATED"/>
    <property type="match status" value="1"/>
</dbReference>
<evidence type="ECO:0000313" key="3">
    <source>
        <dbReference type="EMBL" id="SFE34378.1"/>
    </source>
</evidence>